<dbReference type="Proteomes" id="UP000282876">
    <property type="component" value="Unassembled WGS sequence"/>
</dbReference>
<organism evidence="1 2">
    <name type="scientific">Tubulinosema ratisbonensis</name>
    <dbReference type="NCBI Taxonomy" id="291195"/>
    <lineage>
        <taxon>Eukaryota</taxon>
        <taxon>Fungi</taxon>
        <taxon>Fungi incertae sedis</taxon>
        <taxon>Microsporidia</taxon>
        <taxon>Tubulinosematoidea</taxon>
        <taxon>Tubulinosematidae</taxon>
        <taxon>Tubulinosema</taxon>
    </lineage>
</organism>
<proteinExistence type="predicted"/>
<evidence type="ECO:0000313" key="1">
    <source>
        <dbReference type="EMBL" id="RVD92526.1"/>
    </source>
</evidence>
<dbReference type="AlphaFoldDB" id="A0A437ANF7"/>
<dbReference type="VEuPathDB" id="MicrosporidiaDB:TUBRATIS_009630"/>
<dbReference type="EMBL" id="RCSS01000196">
    <property type="protein sequence ID" value="RVD92526.1"/>
    <property type="molecule type" value="Genomic_DNA"/>
</dbReference>
<evidence type="ECO:0000313" key="2">
    <source>
        <dbReference type="Proteomes" id="UP000282876"/>
    </source>
</evidence>
<gene>
    <name evidence="1" type="ORF">TUBRATIS_009630</name>
</gene>
<protein>
    <submittedName>
        <fullName evidence="1">Uncharacterized protein</fullName>
    </submittedName>
</protein>
<reference evidence="1 2" key="1">
    <citation type="submission" date="2018-10" db="EMBL/GenBank/DDBJ databases">
        <title>Draft genome sequence of the microsporidian Tubulinosema ratisbonensis.</title>
        <authorList>
            <person name="Polonais V."/>
            <person name="Peyretaillade E."/>
            <person name="Niehus S."/>
            <person name="Wawrzyniak I."/>
            <person name="Franchet A."/>
            <person name="Gaspin C."/>
            <person name="Reichstadt M."/>
            <person name="Belser C."/>
            <person name="Labadie K."/>
            <person name="Delbac F."/>
            <person name="Ferrandon D."/>
        </authorList>
    </citation>
    <scope>NUCLEOTIDE SEQUENCE [LARGE SCALE GENOMIC DNA]</scope>
    <source>
        <strain evidence="1 2">Franzen</strain>
    </source>
</reference>
<comment type="caution">
    <text evidence="1">The sequence shown here is derived from an EMBL/GenBank/DDBJ whole genome shotgun (WGS) entry which is preliminary data.</text>
</comment>
<name>A0A437ANF7_9MICR</name>
<sequence>MFYLLIQFLCSSDHNDLVQTTEEPRGDHISLEELDRMLSNLNFSETKKDEHKVSKSDSNYLFLNELFQENEESHYDSNTSKRESKKPYSKYDALDMYDESLYDQINEDELSCSSEEHNCFKLRNCKSINEFLTKLCSVFRKKKQSQTKEQISQKNSDYKPTRCLDIFNDLFEIKPENISKPEEHMNTTPLSDKKFDKTNNFMNKNTVVNPNKNKSGFNKPSKRPQSISFRMLNRPLLPLPQKECSSNNLEEQICDDNYQKYIQLVKYFQDHNHHSIISGFFLDYESDFESKMKKD</sequence>
<keyword evidence="2" id="KW-1185">Reference proteome</keyword>
<accession>A0A437ANF7</accession>